<organism evidence="3">
    <name type="scientific">Ailuropoda melanoleuca</name>
    <name type="common">Giant panda</name>
    <dbReference type="NCBI Taxonomy" id="9646"/>
    <lineage>
        <taxon>Eukaryota</taxon>
        <taxon>Metazoa</taxon>
        <taxon>Chordata</taxon>
        <taxon>Craniata</taxon>
        <taxon>Vertebrata</taxon>
        <taxon>Euteleostomi</taxon>
        <taxon>Mammalia</taxon>
        <taxon>Eutheria</taxon>
        <taxon>Laurasiatheria</taxon>
        <taxon>Carnivora</taxon>
        <taxon>Caniformia</taxon>
        <taxon>Ursidae</taxon>
        <taxon>Ailuropoda</taxon>
    </lineage>
</organism>
<name>D2I2Z3_AILME</name>
<proteinExistence type="predicted"/>
<evidence type="ECO:0000256" key="1">
    <source>
        <dbReference type="SAM" id="MobiDB-lite"/>
    </source>
</evidence>
<protein>
    <submittedName>
        <fullName evidence="3">Uncharacterized protein</fullName>
    </submittedName>
</protein>
<reference evidence="3" key="1">
    <citation type="journal article" date="2010" name="Nature">
        <title>The sequence and de novo assembly of the giant panda genome.</title>
        <authorList>
            <person name="Li R."/>
            <person name="Fan W."/>
            <person name="Tian G."/>
            <person name="Zhu H."/>
            <person name="He L."/>
            <person name="Cai J."/>
            <person name="Huang Q."/>
            <person name="Cai Q."/>
            <person name="Li B."/>
            <person name="Bai Y."/>
            <person name="Zhang Z."/>
            <person name="Zhang Y."/>
            <person name="Wang W."/>
            <person name="Li J."/>
            <person name="Wei F."/>
            <person name="Li H."/>
            <person name="Jian M."/>
            <person name="Li J."/>
            <person name="Zhang Z."/>
            <person name="Nielsen R."/>
            <person name="Li D."/>
            <person name="Gu W."/>
            <person name="Yang Z."/>
            <person name="Xuan Z."/>
            <person name="Ryder O.A."/>
            <person name="Leung F.C."/>
            <person name="Zhou Y."/>
            <person name="Cao J."/>
            <person name="Sun X."/>
            <person name="Fu Y."/>
            <person name="Fang X."/>
            <person name="Guo X."/>
            <person name="Wang B."/>
            <person name="Hou R."/>
            <person name="Shen F."/>
            <person name="Mu B."/>
            <person name="Ni P."/>
            <person name="Lin R."/>
            <person name="Qian W."/>
            <person name="Wang G."/>
            <person name="Yu C."/>
            <person name="Nie W."/>
            <person name="Wang J."/>
            <person name="Wu Z."/>
            <person name="Liang H."/>
            <person name="Min J."/>
            <person name="Wu Q."/>
            <person name="Cheng S."/>
            <person name="Ruan J."/>
            <person name="Wang M."/>
            <person name="Shi Z."/>
            <person name="Wen M."/>
            <person name="Liu B."/>
            <person name="Ren X."/>
            <person name="Zheng H."/>
            <person name="Dong D."/>
            <person name="Cook K."/>
            <person name="Shan G."/>
            <person name="Zhang H."/>
            <person name="Kosiol C."/>
            <person name="Xie X."/>
            <person name="Lu Z."/>
            <person name="Zheng H."/>
            <person name="Li Y."/>
            <person name="Steiner C.C."/>
            <person name="Lam T.T."/>
            <person name="Lin S."/>
            <person name="Zhang Q."/>
            <person name="Li G."/>
            <person name="Tian J."/>
            <person name="Gong T."/>
            <person name="Liu H."/>
            <person name="Zhang D."/>
            <person name="Fang L."/>
            <person name="Ye C."/>
            <person name="Zhang J."/>
            <person name="Hu W."/>
            <person name="Xu A."/>
            <person name="Ren Y."/>
            <person name="Zhang G."/>
            <person name="Bruford M.W."/>
            <person name="Li Q."/>
            <person name="Ma L."/>
            <person name="Guo Y."/>
            <person name="An N."/>
            <person name="Hu Y."/>
            <person name="Zheng Y."/>
            <person name="Shi Y."/>
            <person name="Li Z."/>
            <person name="Liu Q."/>
            <person name="Chen Y."/>
            <person name="Zhao J."/>
            <person name="Qu N."/>
            <person name="Zhao S."/>
            <person name="Tian F."/>
            <person name="Wang X."/>
            <person name="Wang H."/>
            <person name="Xu L."/>
            <person name="Liu X."/>
            <person name="Vinar T."/>
            <person name="Wang Y."/>
            <person name="Lam T.W."/>
            <person name="Yiu S.M."/>
            <person name="Liu S."/>
            <person name="Zhang H."/>
            <person name="Li D."/>
            <person name="Huang Y."/>
            <person name="Wang X."/>
            <person name="Yang G."/>
            <person name="Jiang Z."/>
            <person name="Wang J."/>
            <person name="Qin N."/>
            <person name="Li L."/>
            <person name="Li J."/>
            <person name="Bolund L."/>
            <person name="Kristiansen K."/>
            <person name="Wong G.K."/>
            <person name="Olson M."/>
            <person name="Zhang X."/>
            <person name="Li S."/>
            <person name="Yang H."/>
            <person name="Wang J."/>
            <person name="Wang J."/>
        </authorList>
    </citation>
    <scope>NUCLEOTIDE SEQUENCE [LARGE SCALE GENOMIC DNA]</scope>
</reference>
<keyword evidence="2" id="KW-0812">Transmembrane</keyword>
<dbReference type="AlphaFoldDB" id="D2I2Z3"/>
<keyword evidence="2" id="KW-1133">Transmembrane helix</keyword>
<feature type="transmembrane region" description="Helical" evidence="2">
    <location>
        <begin position="128"/>
        <end position="153"/>
    </location>
</feature>
<dbReference type="InParanoid" id="D2I2Z3"/>
<feature type="region of interest" description="Disordered" evidence="1">
    <location>
        <begin position="256"/>
        <end position="279"/>
    </location>
</feature>
<keyword evidence="2" id="KW-0472">Membrane</keyword>
<accession>D2I2Z3</accession>
<evidence type="ECO:0000313" key="3">
    <source>
        <dbReference type="EMBL" id="EFB16003.1"/>
    </source>
</evidence>
<dbReference type="EMBL" id="GL194235">
    <property type="protein sequence ID" value="EFB16003.1"/>
    <property type="molecule type" value="Genomic_DNA"/>
</dbReference>
<sequence>MLTSGCADPQQTPWAVFNHSQSHEIFTGTCGTMLLVEWSLFRAVDKGTGRGNDFLKHRKQQAPPCRLGAALGPPCGRTTGPTVLFSLHAARRDHYAYSYYPSCLTLNAELVQVSAHTLSADSHPEVRWRLVVLAIPPASVFCGAGGLLFVVLLPRDQRSGGVTEASSLLGGSPRRPCGRKGSPYHTGQLHPAVRVADLLQHINQMKTAEGYGFKQEYEDDKGQVQVWSGYKSGSRPKEARHVPRFKSLCQPLGSAKSYTAQGLPPPGSLLAKPLMAPPN</sequence>
<evidence type="ECO:0000256" key="2">
    <source>
        <dbReference type="SAM" id="Phobius"/>
    </source>
</evidence>
<gene>
    <name evidence="3" type="ORF">PANDA_019827</name>
</gene>
<feature type="region of interest" description="Disordered" evidence="1">
    <location>
        <begin position="162"/>
        <end position="186"/>
    </location>
</feature>